<reference evidence="2" key="1">
    <citation type="submission" date="2021-04" db="EMBL/GenBank/DDBJ databases">
        <title>novel species isolated from subtropical streams in China.</title>
        <authorList>
            <person name="Lu H."/>
        </authorList>
    </citation>
    <scope>NUCLEOTIDE SEQUENCE</scope>
    <source>
        <strain evidence="2">FT137W</strain>
    </source>
</reference>
<keyword evidence="3" id="KW-1185">Reference proteome</keyword>
<dbReference type="PROSITE" id="PS00409">
    <property type="entry name" value="PROKAR_NTER_METHYL"/>
    <property type="match status" value="1"/>
</dbReference>
<protein>
    <submittedName>
        <fullName evidence="2">Type II secretion system protein</fullName>
    </submittedName>
</protein>
<proteinExistence type="predicted"/>
<comment type="caution">
    <text evidence="2">The sequence shown here is derived from an EMBL/GenBank/DDBJ whole genome shotgun (WGS) entry which is preliminary data.</text>
</comment>
<sequence length="174" mass="18868">MQTGVTLVELIMFMVIIGIAVVGIMRIMSLTSLASTDPLREKQALAVAESLLEEIQLQSFTYCDPDDANAMTALNPGACASGPQGLGPTAGETRYGVPRFDHVADYHNFEMNPADPVKDMQGNVIAGLEAYTVKVTETEDLGGDRLQIDINVSIDNITVKLTGYRYRYAPRAIP</sequence>
<dbReference type="Proteomes" id="UP000678545">
    <property type="component" value="Unassembled WGS sequence"/>
</dbReference>
<keyword evidence="1" id="KW-0472">Membrane</keyword>
<accession>A0A941E0E3</accession>
<dbReference type="AlphaFoldDB" id="A0A941E0E3"/>
<name>A0A941E0E3_9BURK</name>
<gene>
    <name evidence="2" type="ORF">KDM90_08625</name>
</gene>
<evidence type="ECO:0000256" key="1">
    <source>
        <dbReference type="SAM" id="Phobius"/>
    </source>
</evidence>
<organism evidence="2 3">
    <name type="scientific">Undibacterium fentianense</name>
    <dbReference type="NCBI Taxonomy" id="2828728"/>
    <lineage>
        <taxon>Bacteria</taxon>
        <taxon>Pseudomonadati</taxon>
        <taxon>Pseudomonadota</taxon>
        <taxon>Betaproteobacteria</taxon>
        <taxon>Burkholderiales</taxon>
        <taxon>Oxalobacteraceae</taxon>
        <taxon>Undibacterium</taxon>
    </lineage>
</organism>
<dbReference type="EMBL" id="JAGSPJ010000003">
    <property type="protein sequence ID" value="MBR7800060.1"/>
    <property type="molecule type" value="Genomic_DNA"/>
</dbReference>
<evidence type="ECO:0000313" key="3">
    <source>
        <dbReference type="Proteomes" id="UP000678545"/>
    </source>
</evidence>
<evidence type="ECO:0000313" key="2">
    <source>
        <dbReference type="EMBL" id="MBR7800060.1"/>
    </source>
</evidence>
<keyword evidence="1" id="KW-1133">Transmembrane helix</keyword>
<dbReference type="InterPro" id="IPR012902">
    <property type="entry name" value="N_methyl_site"/>
</dbReference>
<feature type="transmembrane region" description="Helical" evidence="1">
    <location>
        <begin position="6"/>
        <end position="25"/>
    </location>
</feature>
<dbReference type="RefSeq" id="WP_212675199.1">
    <property type="nucleotide sequence ID" value="NZ_JAGSPJ010000003.1"/>
</dbReference>
<keyword evidence="1" id="KW-0812">Transmembrane</keyword>